<evidence type="ECO:0000313" key="3">
    <source>
        <dbReference type="Proteomes" id="UP000886653"/>
    </source>
</evidence>
<sequence>MFLPNANDFMLTKLHLDENLRDKKYMQKHWDSGAEGYEMGHLEVNKNSDDDGSEYGGSIDLENSDSEEDEDYEDEDMEVLEEEGEAPLEEEKEAGDFNNTKNNWEGYVSVGG</sequence>
<evidence type="ECO:0000313" key="2">
    <source>
        <dbReference type="EMBL" id="KAG0142470.1"/>
    </source>
</evidence>
<organism evidence="2 3">
    <name type="scientific">Cronartium quercuum f. sp. fusiforme G11</name>
    <dbReference type="NCBI Taxonomy" id="708437"/>
    <lineage>
        <taxon>Eukaryota</taxon>
        <taxon>Fungi</taxon>
        <taxon>Dikarya</taxon>
        <taxon>Basidiomycota</taxon>
        <taxon>Pucciniomycotina</taxon>
        <taxon>Pucciniomycetes</taxon>
        <taxon>Pucciniales</taxon>
        <taxon>Coleosporiaceae</taxon>
        <taxon>Cronartium</taxon>
    </lineage>
</organism>
<evidence type="ECO:0000256" key="1">
    <source>
        <dbReference type="SAM" id="MobiDB-lite"/>
    </source>
</evidence>
<feature type="compositionally biased region" description="Acidic residues" evidence="1">
    <location>
        <begin position="62"/>
        <end position="93"/>
    </location>
</feature>
<dbReference type="AlphaFoldDB" id="A0A9P6N9H8"/>
<dbReference type="Proteomes" id="UP000886653">
    <property type="component" value="Unassembled WGS sequence"/>
</dbReference>
<comment type="caution">
    <text evidence="2">The sequence shown here is derived from an EMBL/GenBank/DDBJ whole genome shotgun (WGS) entry which is preliminary data.</text>
</comment>
<reference evidence="2" key="1">
    <citation type="submission" date="2013-11" db="EMBL/GenBank/DDBJ databases">
        <title>Genome sequence of the fusiform rust pathogen reveals effectors for host alternation and coevolution with pine.</title>
        <authorList>
            <consortium name="DOE Joint Genome Institute"/>
            <person name="Smith K."/>
            <person name="Pendleton A."/>
            <person name="Kubisiak T."/>
            <person name="Anderson C."/>
            <person name="Salamov A."/>
            <person name="Aerts A."/>
            <person name="Riley R."/>
            <person name="Clum A."/>
            <person name="Lindquist E."/>
            <person name="Ence D."/>
            <person name="Campbell M."/>
            <person name="Kronenberg Z."/>
            <person name="Feau N."/>
            <person name="Dhillon B."/>
            <person name="Hamelin R."/>
            <person name="Burleigh J."/>
            <person name="Smith J."/>
            <person name="Yandell M."/>
            <person name="Nelson C."/>
            <person name="Grigoriev I."/>
            <person name="Davis J."/>
        </authorList>
    </citation>
    <scope>NUCLEOTIDE SEQUENCE</scope>
    <source>
        <strain evidence="2">G11</strain>
    </source>
</reference>
<protein>
    <submittedName>
        <fullName evidence="2">Uncharacterized protein</fullName>
    </submittedName>
</protein>
<name>A0A9P6N9H8_9BASI</name>
<accession>A0A9P6N9H8</accession>
<feature type="non-terminal residue" evidence="2">
    <location>
        <position position="112"/>
    </location>
</feature>
<keyword evidence="3" id="KW-1185">Reference proteome</keyword>
<feature type="region of interest" description="Disordered" evidence="1">
    <location>
        <begin position="41"/>
        <end position="112"/>
    </location>
</feature>
<dbReference type="EMBL" id="MU167347">
    <property type="protein sequence ID" value="KAG0142470.1"/>
    <property type="molecule type" value="Genomic_DNA"/>
</dbReference>
<gene>
    <name evidence="2" type="ORF">CROQUDRAFT_681920</name>
</gene>
<proteinExistence type="predicted"/>